<dbReference type="AlphaFoldDB" id="A0A2I9DAC0"/>
<keyword evidence="2" id="KW-0732">Signal</keyword>
<dbReference type="Pfam" id="PF01471">
    <property type="entry name" value="PG_binding_1"/>
    <property type="match status" value="1"/>
</dbReference>
<feature type="region of interest" description="Disordered" evidence="1">
    <location>
        <begin position="125"/>
        <end position="197"/>
    </location>
</feature>
<evidence type="ECO:0000256" key="1">
    <source>
        <dbReference type="SAM" id="MobiDB-lite"/>
    </source>
</evidence>
<proteinExistence type="predicted"/>
<name>A0A2I9DAC0_9DEIO</name>
<feature type="domain" description="Peptidoglycan binding-like" evidence="3">
    <location>
        <begin position="209"/>
        <end position="267"/>
    </location>
</feature>
<keyword evidence="5" id="KW-1185">Reference proteome</keyword>
<organism evidence="4 5">
    <name type="scientific">Deinococcus aerius</name>
    <dbReference type="NCBI Taxonomy" id="200253"/>
    <lineage>
        <taxon>Bacteria</taxon>
        <taxon>Thermotogati</taxon>
        <taxon>Deinococcota</taxon>
        <taxon>Deinococci</taxon>
        <taxon>Deinococcales</taxon>
        <taxon>Deinococcaceae</taxon>
        <taxon>Deinococcus</taxon>
    </lineage>
</organism>
<dbReference type="OrthoDB" id="1859318at2"/>
<dbReference type="InterPro" id="IPR036365">
    <property type="entry name" value="PGBD-like_sf"/>
</dbReference>
<accession>A0A2I9DAC0</accession>
<feature type="chain" id="PRO_5014324169" description="Peptidoglycan binding-like domain-containing protein" evidence="2">
    <location>
        <begin position="19"/>
        <end position="281"/>
    </location>
</feature>
<feature type="compositionally biased region" description="Low complexity" evidence="1">
    <location>
        <begin position="177"/>
        <end position="196"/>
    </location>
</feature>
<dbReference type="EMBL" id="BFAG01000019">
    <property type="protein sequence ID" value="GBF07876.1"/>
    <property type="molecule type" value="Genomic_DNA"/>
</dbReference>
<feature type="compositionally biased region" description="Low complexity" evidence="1">
    <location>
        <begin position="135"/>
        <end position="152"/>
    </location>
</feature>
<dbReference type="InterPro" id="IPR036366">
    <property type="entry name" value="PGBDSf"/>
</dbReference>
<reference evidence="5" key="1">
    <citation type="submission" date="2018-01" db="EMBL/GenBank/DDBJ databases">
        <title>Draft Genome Sequence of the Radioresistant Bacterium Deinococcus aerius TR0125, Isolated from the Higher Atmosphere above Japan.</title>
        <authorList>
            <person name="Satoh K."/>
            <person name="Arai H."/>
            <person name="Sanzen T."/>
            <person name="Kawaguchi Y."/>
            <person name="Hayashi H."/>
            <person name="Yokobori S."/>
            <person name="Yamagishi A."/>
            <person name="Oono Y."/>
            <person name="Narumi I."/>
        </authorList>
    </citation>
    <scope>NUCLEOTIDE SEQUENCE [LARGE SCALE GENOMIC DNA]</scope>
    <source>
        <strain evidence="5">TR0125</strain>
    </source>
</reference>
<evidence type="ECO:0000259" key="3">
    <source>
        <dbReference type="Pfam" id="PF01471"/>
    </source>
</evidence>
<comment type="caution">
    <text evidence="4">The sequence shown here is derived from an EMBL/GenBank/DDBJ whole genome shotgun (WGS) entry which is preliminary data.</text>
</comment>
<evidence type="ECO:0000256" key="2">
    <source>
        <dbReference type="SAM" id="SignalP"/>
    </source>
</evidence>
<feature type="signal peptide" evidence="2">
    <location>
        <begin position="1"/>
        <end position="18"/>
    </location>
</feature>
<dbReference type="SUPFAM" id="SSF47090">
    <property type="entry name" value="PGBD-like"/>
    <property type="match status" value="1"/>
</dbReference>
<evidence type="ECO:0000313" key="5">
    <source>
        <dbReference type="Proteomes" id="UP000236569"/>
    </source>
</evidence>
<dbReference type="Gene3D" id="1.10.101.10">
    <property type="entry name" value="PGBD-like superfamily/PGBD"/>
    <property type="match status" value="1"/>
</dbReference>
<dbReference type="Proteomes" id="UP000236569">
    <property type="component" value="Unassembled WGS sequence"/>
</dbReference>
<dbReference type="RefSeq" id="WP_103131167.1">
    <property type="nucleotide sequence ID" value="NZ_BFAG01000019.1"/>
</dbReference>
<gene>
    <name evidence="4" type="ORF">DAERI_190009</name>
</gene>
<protein>
    <recommendedName>
        <fullName evidence="3">Peptidoglycan binding-like domain-containing protein</fullName>
    </recommendedName>
</protein>
<evidence type="ECO:0000313" key="4">
    <source>
        <dbReference type="EMBL" id="GBF07876.1"/>
    </source>
</evidence>
<sequence>MKVAAALLATLLTAPALAAPGPGDVERAATRAAQALDGVLRGCPASFARVGTPGKRCVGVAGTVEEARTRLGAALGDDLYGVWRSRDEQRSVYNWVRTPGGYVYLRLQPDPEGRAQTLVYLDAPPESAAQGSGGSRVTTTAPSTRTSSTQTPGARPVTGAPAPSARPTPSPRQTANPSQTARTPTPAAAPSPARAPFTRLLRLTDPRMNGEDVRAVQDRLIALTRPSGGGRGDGWYGPVTAATVRAFQAANGLPVTGQVDRATWNALFSPQARTFPAGSIR</sequence>
<dbReference type="InterPro" id="IPR002477">
    <property type="entry name" value="Peptidoglycan-bd-like"/>
</dbReference>